<reference evidence="2" key="1">
    <citation type="journal article" date="2013" name="Environ. Microbiol.">
        <title>Microbiota from the distal guts of lean and obese adolescents exhibit partial functional redundancy besides clear differences in community structure.</title>
        <authorList>
            <person name="Ferrer M."/>
            <person name="Ruiz A."/>
            <person name="Lanza F."/>
            <person name="Haange S.B."/>
            <person name="Oberbach A."/>
            <person name="Till H."/>
            <person name="Bargiela R."/>
            <person name="Campoy C."/>
            <person name="Segura M.T."/>
            <person name="Richter M."/>
            <person name="von Bergen M."/>
            <person name="Seifert J."/>
            <person name="Suarez A."/>
        </authorList>
    </citation>
    <scope>NUCLEOTIDE SEQUENCE</scope>
</reference>
<organism evidence="2">
    <name type="scientific">human gut metagenome</name>
    <dbReference type="NCBI Taxonomy" id="408170"/>
    <lineage>
        <taxon>unclassified sequences</taxon>
        <taxon>metagenomes</taxon>
        <taxon>organismal metagenomes</taxon>
    </lineage>
</organism>
<proteinExistence type="predicted"/>
<evidence type="ECO:0000313" key="2">
    <source>
        <dbReference type="EMBL" id="EKC44690.1"/>
    </source>
</evidence>
<comment type="caution">
    <text evidence="2">The sequence shown here is derived from an EMBL/GenBank/DDBJ whole genome shotgun (WGS) entry which is preliminary data.</text>
</comment>
<keyword evidence="1" id="KW-1133">Transmembrane helix</keyword>
<feature type="non-terminal residue" evidence="2">
    <location>
        <position position="1"/>
    </location>
</feature>
<feature type="transmembrane region" description="Helical" evidence="1">
    <location>
        <begin position="167"/>
        <end position="189"/>
    </location>
</feature>
<evidence type="ECO:0000256" key="1">
    <source>
        <dbReference type="SAM" id="Phobius"/>
    </source>
</evidence>
<feature type="transmembrane region" description="Helical" evidence="1">
    <location>
        <begin position="60"/>
        <end position="82"/>
    </location>
</feature>
<accession>K1RT55</accession>
<dbReference type="PANTHER" id="PTHR42867">
    <property type="entry name" value="MEMBRANE PROTEIN-RELATED"/>
    <property type="match status" value="1"/>
</dbReference>
<feature type="transmembrane region" description="Helical" evidence="1">
    <location>
        <begin position="195"/>
        <end position="216"/>
    </location>
</feature>
<dbReference type="PANTHER" id="PTHR42867:SF1">
    <property type="entry name" value="MEMBRANE PROTEIN-RELATED"/>
    <property type="match status" value="1"/>
</dbReference>
<gene>
    <name evidence="2" type="ORF">LEA_20534</name>
</gene>
<name>K1RT55_9ZZZZ</name>
<dbReference type="EMBL" id="AJWY01014112">
    <property type="protein sequence ID" value="EKC44690.1"/>
    <property type="molecule type" value="Genomic_DNA"/>
</dbReference>
<sequence>KCKFFGVPLIRGIVGFVESLVTGYGYLMESAEKSTQGLTEDEQDMSKFDRWLNDRFGPKMMNVIGVISSVLGFGLAFFLFMWLPSWLIDLVTGGNLQKFHPLFEGIVRIIIFVAYMALVSRMKDIHRVFMYHGAEHKTIFCYEHGLPLTVENVRKQSRFHPRCGTSFMFVMIILSILLSSALVLIFPGLQNVNRAVWILVKLLVLPLVMGIGYEFIKYAGKH</sequence>
<dbReference type="InterPro" id="IPR010787">
    <property type="entry name" value="DUF1385"/>
</dbReference>
<dbReference type="Pfam" id="PF07136">
    <property type="entry name" value="DUF1385"/>
    <property type="match status" value="1"/>
</dbReference>
<keyword evidence="1" id="KW-0472">Membrane</keyword>
<feature type="transmembrane region" description="Helical" evidence="1">
    <location>
        <begin position="102"/>
        <end position="120"/>
    </location>
</feature>
<dbReference type="AlphaFoldDB" id="K1RT55"/>
<feature type="non-terminal residue" evidence="2">
    <location>
        <position position="222"/>
    </location>
</feature>
<keyword evidence="1" id="KW-0812">Transmembrane</keyword>
<protein>
    <submittedName>
        <fullName evidence="2">Metal-dependent enzyme</fullName>
    </submittedName>
</protein>